<feature type="domain" description="DUF7088" evidence="3">
    <location>
        <begin position="46"/>
        <end position="111"/>
    </location>
</feature>
<sequence>AIVVFKRESGKKGALSATICVISIVVALVLNIGITKADFSYDVTSNQLYTISEQTKKILNHLEKDVTIYILNKKSKVNSTYKKVLEQYAKHSNHITLKYKDLEQYPNFAKDYLSTGETASADSVLLVCGEKGKYVSSDDFINYSYDYSSYSQYASGLNIEPAVTEALNYVSSDETPVIYTLTGHGESSLDSGMSKQLSNDNYDIKELNPLTTNEIPEDCAMLMIQAPQRDFTKDTIQLLKKYVNKGEGTLYVTLDPLVGRLDHFYSFLENYGMTIKEGVVVEQNQGYYMQGVNTYLVPEYGTSDIVSPLQNQNLYVVMPISGGIKVGDNDTYTVTELFTSTEDSYLKKDTSSDTLEKTKEDEDGPFAVAVLVEKDSTPKMIVTTCNNGITDQVNNWSVDGNLNFFMNGVNYLNNQEDKVSVRAKTLTTEYGIYTEFTRKVLSTSSIYIVPVIILGIGAVVVWRRRKL</sequence>
<evidence type="ECO:0000259" key="3">
    <source>
        <dbReference type="Pfam" id="PF23357"/>
    </source>
</evidence>
<organism evidence="4 5">
    <name type="scientific">Candidatus Scybalomonas excrementavium</name>
    <dbReference type="NCBI Taxonomy" id="2840943"/>
    <lineage>
        <taxon>Bacteria</taxon>
        <taxon>Bacillati</taxon>
        <taxon>Bacillota</taxon>
        <taxon>Clostridia</taxon>
        <taxon>Lachnospirales</taxon>
        <taxon>Lachnospiraceae</taxon>
        <taxon>Lachnospiraceae incertae sedis</taxon>
        <taxon>Candidatus Scybalomonas</taxon>
    </lineage>
</organism>
<dbReference type="AlphaFoldDB" id="A0A9D9I1J6"/>
<dbReference type="InterPro" id="IPR055396">
    <property type="entry name" value="DUF7088"/>
</dbReference>
<keyword evidence="1" id="KW-0812">Transmembrane</keyword>
<dbReference type="EMBL" id="JADIML010000290">
    <property type="protein sequence ID" value="MBO8464271.1"/>
    <property type="molecule type" value="Genomic_DNA"/>
</dbReference>
<dbReference type="Pfam" id="PF23357">
    <property type="entry name" value="DUF7088"/>
    <property type="match status" value="1"/>
</dbReference>
<comment type="caution">
    <text evidence="4">The sequence shown here is derived from an EMBL/GenBank/DDBJ whole genome shotgun (WGS) entry which is preliminary data.</text>
</comment>
<reference evidence="4" key="1">
    <citation type="submission" date="2020-10" db="EMBL/GenBank/DDBJ databases">
        <authorList>
            <person name="Gilroy R."/>
        </authorList>
    </citation>
    <scope>NUCLEOTIDE SEQUENCE</scope>
    <source>
        <strain evidence="4">E3-2379</strain>
    </source>
</reference>
<proteinExistence type="predicted"/>
<protein>
    <submittedName>
        <fullName evidence="4">GldG family protein</fullName>
    </submittedName>
</protein>
<keyword evidence="1" id="KW-0472">Membrane</keyword>
<accession>A0A9D9I1J6</accession>
<feature type="transmembrane region" description="Helical" evidence="1">
    <location>
        <begin position="444"/>
        <end position="462"/>
    </location>
</feature>
<dbReference type="Pfam" id="PF09822">
    <property type="entry name" value="ABC_transp_aux"/>
    <property type="match status" value="1"/>
</dbReference>
<evidence type="ECO:0000259" key="2">
    <source>
        <dbReference type="Pfam" id="PF09822"/>
    </source>
</evidence>
<reference evidence="4" key="2">
    <citation type="journal article" date="2021" name="PeerJ">
        <title>Extensive microbial diversity within the chicken gut microbiome revealed by metagenomics and culture.</title>
        <authorList>
            <person name="Gilroy R."/>
            <person name="Ravi A."/>
            <person name="Getino M."/>
            <person name="Pursley I."/>
            <person name="Horton D.L."/>
            <person name="Alikhan N.F."/>
            <person name="Baker D."/>
            <person name="Gharbi K."/>
            <person name="Hall N."/>
            <person name="Watson M."/>
            <person name="Adriaenssens E.M."/>
            <person name="Foster-Nyarko E."/>
            <person name="Jarju S."/>
            <person name="Secka A."/>
            <person name="Antonio M."/>
            <person name="Oren A."/>
            <person name="Chaudhuri R.R."/>
            <person name="La Ragione R."/>
            <person name="Hildebrand F."/>
            <person name="Pallen M.J."/>
        </authorList>
    </citation>
    <scope>NUCLEOTIDE SEQUENCE</scope>
    <source>
        <strain evidence="4">E3-2379</strain>
    </source>
</reference>
<feature type="non-terminal residue" evidence="4">
    <location>
        <position position="1"/>
    </location>
</feature>
<dbReference type="InterPro" id="IPR019196">
    <property type="entry name" value="ABC_transp_unknown"/>
</dbReference>
<feature type="domain" description="ABC-type uncharacterised transport system" evidence="2">
    <location>
        <begin position="176"/>
        <end position="375"/>
    </location>
</feature>
<evidence type="ECO:0000313" key="4">
    <source>
        <dbReference type="EMBL" id="MBO8464271.1"/>
    </source>
</evidence>
<evidence type="ECO:0000256" key="1">
    <source>
        <dbReference type="SAM" id="Phobius"/>
    </source>
</evidence>
<evidence type="ECO:0000313" key="5">
    <source>
        <dbReference type="Proteomes" id="UP000823618"/>
    </source>
</evidence>
<gene>
    <name evidence="4" type="ORF">IAC13_10100</name>
</gene>
<feature type="transmembrane region" description="Helical" evidence="1">
    <location>
        <begin position="14"/>
        <end position="34"/>
    </location>
</feature>
<name>A0A9D9I1J6_9FIRM</name>
<keyword evidence="1" id="KW-1133">Transmembrane helix</keyword>
<dbReference type="Proteomes" id="UP000823618">
    <property type="component" value="Unassembled WGS sequence"/>
</dbReference>